<evidence type="ECO:0000256" key="1">
    <source>
        <dbReference type="SAM" id="Phobius"/>
    </source>
</evidence>
<sequence length="113" mass="12878">MTLRLFPTRAHKWWFLVTLCLSVTLVVGSIMEIKRNDHRLCTTSILGSVLSFVLSSGTLVATTCHMRPLRPLNSESPILMVEKLRYRPSFAVYNHRGTVMHMSRYGDVPESTL</sequence>
<evidence type="ECO:0000313" key="3">
    <source>
        <dbReference type="Proteomes" id="UP001061958"/>
    </source>
</evidence>
<dbReference type="EMBL" id="BQMJ01000050">
    <property type="protein sequence ID" value="GJQ14054.1"/>
    <property type="molecule type" value="Genomic_DNA"/>
</dbReference>
<gene>
    <name evidence="2" type="ORF">GpartN1_g5845.t1</name>
</gene>
<keyword evidence="3" id="KW-1185">Reference proteome</keyword>
<keyword evidence="1" id="KW-0812">Transmembrane</keyword>
<evidence type="ECO:0000313" key="2">
    <source>
        <dbReference type="EMBL" id="GJQ14054.1"/>
    </source>
</evidence>
<protein>
    <submittedName>
        <fullName evidence="2">Uncharacterized protein</fullName>
    </submittedName>
</protein>
<dbReference type="OrthoDB" id="10489277at2759"/>
<feature type="transmembrane region" description="Helical" evidence="1">
    <location>
        <begin position="13"/>
        <end position="33"/>
    </location>
</feature>
<accession>A0A9C7Q0M6</accession>
<name>A0A9C7Q0M6_9RHOD</name>
<dbReference type="AlphaFoldDB" id="A0A9C7Q0M6"/>
<reference evidence="2" key="1">
    <citation type="journal article" date="2022" name="Proc. Natl. Acad. Sci. U.S.A.">
        <title>Life cycle and functional genomics of the unicellular red alga Galdieria for elucidating algal and plant evolution and industrial use.</title>
        <authorList>
            <person name="Hirooka S."/>
            <person name="Itabashi T."/>
            <person name="Ichinose T.M."/>
            <person name="Onuma R."/>
            <person name="Fujiwara T."/>
            <person name="Yamashita S."/>
            <person name="Jong L.W."/>
            <person name="Tomita R."/>
            <person name="Iwane A.H."/>
            <person name="Miyagishima S.Y."/>
        </authorList>
    </citation>
    <scope>NUCLEOTIDE SEQUENCE</scope>
    <source>
        <strain evidence="2">NBRC 102759</strain>
    </source>
</reference>
<proteinExistence type="predicted"/>
<organism evidence="2 3">
    <name type="scientific">Galdieria partita</name>
    <dbReference type="NCBI Taxonomy" id="83374"/>
    <lineage>
        <taxon>Eukaryota</taxon>
        <taxon>Rhodophyta</taxon>
        <taxon>Bangiophyceae</taxon>
        <taxon>Galdieriales</taxon>
        <taxon>Galdieriaceae</taxon>
        <taxon>Galdieria</taxon>
    </lineage>
</organism>
<keyword evidence="1" id="KW-0472">Membrane</keyword>
<keyword evidence="1" id="KW-1133">Transmembrane helix</keyword>
<dbReference type="Proteomes" id="UP001061958">
    <property type="component" value="Unassembled WGS sequence"/>
</dbReference>
<comment type="caution">
    <text evidence="2">The sequence shown here is derived from an EMBL/GenBank/DDBJ whole genome shotgun (WGS) entry which is preliminary data.</text>
</comment>
<reference evidence="2" key="2">
    <citation type="submission" date="2022-01" db="EMBL/GenBank/DDBJ databases">
        <authorList>
            <person name="Hirooka S."/>
            <person name="Miyagishima S.Y."/>
        </authorList>
    </citation>
    <scope>NUCLEOTIDE SEQUENCE</scope>
    <source>
        <strain evidence="2">NBRC 102759</strain>
    </source>
</reference>
<feature type="transmembrane region" description="Helical" evidence="1">
    <location>
        <begin position="40"/>
        <end position="61"/>
    </location>
</feature>